<accession>U4LV76</accession>
<evidence type="ECO:0000313" key="2">
    <source>
        <dbReference type="Proteomes" id="UP000018144"/>
    </source>
</evidence>
<name>U4LV76_PYROM</name>
<keyword evidence="2" id="KW-1185">Reference proteome</keyword>
<sequence>MHLHIHDVLRYGRANLLRMDTMEWEKWPLTTKYGAAITTYGRSITSLEARSRVLRTKCCTTSRQSYNSTPRCTTPHVFPTRP</sequence>
<gene>
    <name evidence="1" type="ORF">PCON_03554</name>
</gene>
<evidence type="ECO:0000313" key="1">
    <source>
        <dbReference type="EMBL" id="CCX34342.1"/>
    </source>
</evidence>
<reference evidence="1 2" key="1">
    <citation type="journal article" date="2013" name="PLoS Genet.">
        <title>The genome and development-dependent transcriptomes of Pyronema confluens: a window into fungal evolution.</title>
        <authorList>
            <person name="Traeger S."/>
            <person name="Altegoer F."/>
            <person name="Freitag M."/>
            <person name="Gabaldon T."/>
            <person name="Kempken F."/>
            <person name="Kumar A."/>
            <person name="Marcet-Houben M."/>
            <person name="Poggeler S."/>
            <person name="Stajich J.E."/>
            <person name="Nowrousian M."/>
        </authorList>
    </citation>
    <scope>NUCLEOTIDE SEQUENCE [LARGE SCALE GENOMIC DNA]</scope>
    <source>
        <strain evidence="2">CBS 100304</strain>
        <tissue evidence="1">Vegetative mycelium</tissue>
    </source>
</reference>
<protein>
    <submittedName>
        <fullName evidence="1">Uncharacterized protein</fullName>
    </submittedName>
</protein>
<organism evidence="1 2">
    <name type="scientific">Pyronema omphalodes (strain CBS 100304)</name>
    <name type="common">Pyronema confluens</name>
    <dbReference type="NCBI Taxonomy" id="1076935"/>
    <lineage>
        <taxon>Eukaryota</taxon>
        <taxon>Fungi</taxon>
        <taxon>Dikarya</taxon>
        <taxon>Ascomycota</taxon>
        <taxon>Pezizomycotina</taxon>
        <taxon>Pezizomycetes</taxon>
        <taxon>Pezizales</taxon>
        <taxon>Pyronemataceae</taxon>
        <taxon>Pyronema</taxon>
    </lineage>
</organism>
<dbReference type="AlphaFoldDB" id="U4LV76"/>
<dbReference type="EMBL" id="HF936526">
    <property type="protein sequence ID" value="CCX34342.1"/>
    <property type="molecule type" value="Genomic_DNA"/>
</dbReference>
<proteinExistence type="predicted"/>
<dbReference type="Proteomes" id="UP000018144">
    <property type="component" value="Unassembled WGS sequence"/>
</dbReference>